<reference evidence="1" key="1">
    <citation type="journal article" date="2021" name="Open Biol.">
        <title>Shared evolutionary footprints suggest mitochondrial oxidative damage underlies multiple complex I losses in fungi.</title>
        <authorList>
            <person name="Schikora-Tamarit M.A."/>
            <person name="Marcet-Houben M."/>
            <person name="Nosek J."/>
            <person name="Gabaldon T."/>
        </authorList>
    </citation>
    <scope>NUCLEOTIDE SEQUENCE</scope>
    <source>
        <strain evidence="1">NCAIM Y.01608</strain>
    </source>
</reference>
<dbReference type="Proteomes" id="UP000788993">
    <property type="component" value="Unassembled WGS sequence"/>
</dbReference>
<comment type="caution">
    <text evidence="1">The sequence shown here is derived from an EMBL/GenBank/DDBJ whole genome shotgun (WGS) entry which is preliminary data.</text>
</comment>
<dbReference type="AlphaFoldDB" id="A0A9P8SYS7"/>
<sequence>MALLSPKSRLLFVIGVLLYVITHITVKCPLTQTYPLDTSQSNDVLCLYTHKYYKFVGPYCSPVIEVADAKVFTPLNNLYVKSPLKPIVQSGYEQSAKVYTKFARPHVDKYSGVVKTKVDEFSGKVTAKTQEVTGLALLYVRVKVAEVGEYVRAKSIELTTKAKVVILTKIIPRTLSVFHRVKTNLYIQGTKLRLALYLRYNLYVKPQLVKLYYKLRMNKLEPHVEAFRNSWFYLNTKRLVVLLVDAVGYFYSKAYEYLDAFQRESKIRKTTEEYWRTEHKKQFLKDEFNKLLNAKFKMPTYEDVEFFKKLSKQAVETDKTDDVSETLTEAEPTLTKYNKMLKGVTQDALNDFESQVAQVDENAYDKIYNQLRPKLRELGELVNRNYDEAHVMIHDINHNTDKYVTRQDMRDLLKRLSESLTEKGVEITEDFKKYEQEFSDEVLRVRTSILETLEEFSESTLNAYSTEIVKNGDDWKEWKNYKELKKELIQTRDLLLSSTPKLERVTKLLNELNRTLGALVNDGESYLAILRAKANIEFQAREKAEREAEQESTSTIMLYDTVVLDEKNQPVSTIHAKPPVSSEEAKTLII</sequence>
<gene>
    <name evidence="1" type="ORF">OGATHE_006243</name>
</gene>
<reference evidence="1" key="2">
    <citation type="submission" date="2021-01" db="EMBL/GenBank/DDBJ databases">
        <authorList>
            <person name="Schikora-Tamarit M.A."/>
        </authorList>
    </citation>
    <scope>NUCLEOTIDE SEQUENCE</scope>
    <source>
        <strain evidence="1">NCAIM Y.01608</strain>
    </source>
</reference>
<proteinExistence type="predicted"/>
<evidence type="ECO:0000313" key="2">
    <source>
        <dbReference type="Proteomes" id="UP000788993"/>
    </source>
</evidence>
<protein>
    <recommendedName>
        <fullName evidence="3">Outer spore wall assembly protein SHE10</fullName>
    </recommendedName>
</protein>
<name>A0A9P8SYS7_9ASCO</name>
<keyword evidence="2" id="KW-1185">Reference proteome</keyword>
<evidence type="ECO:0008006" key="3">
    <source>
        <dbReference type="Google" id="ProtNLM"/>
    </source>
</evidence>
<accession>A0A9P8SYS7</accession>
<organism evidence="1 2">
    <name type="scientific">Ogataea polymorpha</name>
    <dbReference type="NCBI Taxonomy" id="460523"/>
    <lineage>
        <taxon>Eukaryota</taxon>
        <taxon>Fungi</taxon>
        <taxon>Dikarya</taxon>
        <taxon>Ascomycota</taxon>
        <taxon>Saccharomycotina</taxon>
        <taxon>Pichiomycetes</taxon>
        <taxon>Pichiales</taxon>
        <taxon>Pichiaceae</taxon>
        <taxon>Ogataea</taxon>
    </lineage>
</organism>
<dbReference type="EMBL" id="JAEUBD010001540">
    <property type="protein sequence ID" value="KAH3659359.1"/>
    <property type="molecule type" value="Genomic_DNA"/>
</dbReference>
<evidence type="ECO:0000313" key="1">
    <source>
        <dbReference type="EMBL" id="KAH3659359.1"/>
    </source>
</evidence>